<dbReference type="Pfam" id="PF03419">
    <property type="entry name" value="Peptidase_U4"/>
    <property type="match status" value="1"/>
</dbReference>
<dbReference type="InterPro" id="IPR005081">
    <property type="entry name" value="SpoIIGA"/>
</dbReference>
<protein>
    <submittedName>
        <fullName evidence="2">Sigma-E processing peptidase SpoIIGA</fullName>
    </submittedName>
</protein>
<feature type="transmembrane region" description="Helical" evidence="1">
    <location>
        <begin position="62"/>
        <end position="78"/>
    </location>
</feature>
<keyword evidence="1" id="KW-1133">Transmembrane helix</keyword>
<name>A0A9D2S0K6_9FIRM</name>
<feature type="transmembrane region" description="Helical" evidence="1">
    <location>
        <begin position="6"/>
        <end position="24"/>
    </location>
</feature>
<gene>
    <name evidence="2" type="ORF">H9942_09510</name>
</gene>
<reference evidence="2" key="2">
    <citation type="submission" date="2021-04" db="EMBL/GenBank/DDBJ databases">
        <authorList>
            <person name="Gilroy R."/>
        </authorList>
    </citation>
    <scope>NUCLEOTIDE SEQUENCE</scope>
    <source>
        <strain evidence="2">ChiBcolR8-3208</strain>
    </source>
</reference>
<reference evidence="2" key="1">
    <citation type="journal article" date="2021" name="PeerJ">
        <title>Extensive microbial diversity within the chicken gut microbiome revealed by metagenomics and culture.</title>
        <authorList>
            <person name="Gilroy R."/>
            <person name="Ravi A."/>
            <person name="Getino M."/>
            <person name="Pursley I."/>
            <person name="Horton D.L."/>
            <person name="Alikhan N.F."/>
            <person name="Baker D."/>
            <person name="Gharbi K."/>
            <person name="Hall N."/>
            <person name="Watson M."/>
            <person name="Adriaenssens E.M."/>
            <person name="Foster-Nyarko E."/>
            <person name="Jarju S."/>
            <person name="Secka A."/>
            <person name="Antonio M."/>
            <person name="Oren A."/>
            <person name="Chaudhuri R.R."/>
            <person name="La Ragione R."/>
            <person name="Hildebrand F."/>
            <person name="Pallen M.J."/>
        </authorList>
    </citation>
    <scope>NUCLEOTIDE SEQUENCE</scope>
    <source>
        <strain evidence="2">ChiBcolR8-3208</strain>
    </source>
</reference>
<comment type="caution">
    <text evidence="2">The sequence shown here is derived from an EMBL/GenBank/DDBJ whole genome shotgun (WGS) entry which is preliminary data.</text>
</comment>
<sequence length="284" mass="30308">MAVTVYADVLVIVNLYVDFFLLWATRRVLQLRAKPWRLAAGALVGGLCALACLLPQPWWASLLWGGVSAAAVTAAAFCPLSRRGFLKTALCFWVFSLGLAGLCLFLIQWAGAPSLAVVGHTIYLDLSLPLLFACTAGAYGVLWALQKLFHREDFVPRACRLAITYQGKTVTLWAKADTGCALREPFSGLPVIVCQASALTPLLPPGAGEGLPGEGFRLVPFESVGGAGMLPAFRPDSVRLEPAGTSLPCYVALWQRGPAGPGFPAGDFQALYGPDQFPELSPTR</sequence>
<dbReference type="AlphaFoldDB" id="A0A9D2S0K6"/>
<dbReference type="GO" id="GO:0030436">
    <property type="term" value="P:asexual sporulation"/>
    <property type="evidence" value="ECO:0007669"/>
    <property type="project" value="InterPro"/>
</dbReference>
<evidence type="ECO:0000313" key="3">
    <source>
        <dbReference type="Proteomes" id="UP000824214"/>
    </source>
</evidence>
<dbReference type="Proteomes" id="UP000824214">
    <property type="component" value="Unassembled WGS sequence"/>
</dbReference>
<keyword evidence="1" id="KW-0812">Transmembrane</keyword>
<evidence type="ECO:0000256" key="1">
    <source>
        <dbReference type="SAM" id="Phobius"/>
    </source>
</evidence>
<dbReference type="EMBL" id="DWXZ01000206">
    <property type="protein sequence ID" value="HJB38285.1"/>
    <property type="molecule type" value="Genomic_DNA"/>
</dbReference>
<feature type="transmembrane region" description="Helical" evidence="1">
    <location>
        <begin position="122"/>
        <end position="145"/>
    </location>
</feature>
<dbReference type="GO" id="GO:0006508">
    <property type="term" value="P:proteolysis"/>
    <property type="evidence" value="ECO:0007669"/>
    <property type="project" value="InterPro"/>
</dbReference>
<evidence type="ECO:0000313" key="2">
    <source>
        <dbReference type="EMBL" id="HJB38285.1"/>
    </source>
</evidence>
<organism evidence="2 3">
    <name type="scientific">Candidatus Acutalibacter ornithocaccae</name>
    <dbReference type="NCBI Taxonomy" id="2838416"/>
    <lineage>
        <taxon>Bacteria</taxon>
        <taxon>Bacillati</taxon>
        <taxon>Bacillota</taxon>
        <taxon>Clostridia</taxon>
        <taxon>Eubacteriales</taxon>
        <taxon>Acutalibacteraceae</taxon>
        <taxon>Acutalibacter</taxon>
    </lineage>
</organism>
<feature type="transmembrane region" description="Helical" evidence="1">
    <location>
        <begin position="90"/>
        <end position="110"/>
    </location>
</feature>
<accession>A0A9D2S0K6</accession>
<proteinExistence type="predicted"/>
<keyword evidence="1" id="KW-0472">Membrane</keyword>
<dbReference type="GO" id="GO:0004190">
    <property type="term" value="F:aspartic-type endopeptidase activity"/>
    <property type="evidence" value="ECO:0007669"/>
    <property type="project" value="InterPro"/>
</dbReference>
<feature type="transmembrane region" description="Helical" evidence="1">
    <location>
        <begin position="36"/>
        <end position="56"/>
    </location>
</feature>